<keyword evidence="6" id="KW-1185">Reference proteome</keyword>
<keyword evidence="1" id="KW-0732">Signal</keyword>
<dbReference type="PROSITE" id="PS51257">
    <property type="entry name" value="PROKAR_LIPOPROTEIN"/>
    <property type="match status" value="1"/>
</dbReference>
<evidence type="ECO:0000256" key="2">
    <source>
        <dbReference type="SAM" id="Phobius"/>
    </source>
</evidence>
<dbReference type="EMBL" id="CP038810">
    <property type="protein sequence ID" value="QBZ97884.1"/>
    <property type="molecule type" value="Genomic_DNA"/>
</dbReference>
<protein>
    <submittedName>
        <fullName evidence="5">Uncharacterized protein</fullName>
    </submittedName>
</protein>
<dbReference type="Pfam" id="PF10531">
    <property type="entry name" value="SLBB"/>
    <property type="match status" value="1"/>
</dbReference>
<feature type="domain" description="Polysaccharide export protein N-terminal" evidence="3">
    <location>
        <begin position="44"/>
        <end position="135"/>
    </location>
</feature>
<sequence length="253" mass="27903">MIKKIFLLLLTLTIVSCASKKDILYYQDLKDGTQEYINYLPSSIQINDILYIRISALIPESAEPFNIQIGANANNINMETYRIQGYLVSQEGSIVFPILGTIKLAGKSTIEAQNLIAKMLSDGGYIKEPTVSVRVINSKITVLGEVKSPGTYSYDEQNLSLNQAIGLAGDLTINGVRNDIMIIREVNGVRTYANVDLTSSDWFSSPYYYVKQNDIIIVNPNGPKIKTAGYINSLGSALGIISFGLTLYLLLKK</sequence>
<feature type="domain" description="Soluble ligand binding" evidence="4">
    <location>
        <begin position="139"/>
        <end position="188"/>
    </location>
</feature>
<evidence type="ECO:0000313" key="6">
    <source>
        <dbReference type="Proteomes" id="UP000296862"/>
    </source>
</evidence>
<dbReference type="InterPro" id="IPR019554">
    <property type="entry name" value="Soluble_ligand-bd"/>
</dbReference>
<keyword evidence="2" id="KW-1133">Transmembrane helix</keyword>
<dbReference type="Pfam" id="PF02563">
    <property type="entry name" value="Poly_export"/>
    <property type="match status" value="1"/>
</dbReference>
<reference evidence="5 6" key="1">
    <citation type="submission" date="2019-04" db="EMBL/GenBank/DDBJ databases">
        <title>Flavobacterium sp. GS03.</title>
        <authorList>
            <person name="Kim H."/>
        </authorList>
    </citation>
    <scope>NUCLEOTIDE SEQUENCE [LARGE SCALE GENOMIC DNA]</scope>
    <source>
        <strain evidence="5 6">GS03</strain>
    </source>
</reference>
<name>A0A4V1CC13_9FLAO</name>
<keyword evidence="2" id="KW-0812">Transmembrane</keyword>
<dbReference type="InterPro" id="IPR049712">
    <property type="entry name" value="Poly_export"/>
</dbReference>
<evidence type="ECO:0000259" key="4">
    <source>
        <dbReference type="Pfam" id="PF10531"/>
    </source>
</evidence>
<dbReference type="PANTHER" id="PTHR33619:SF3">
    <property type="entry name" value="POLYSACCHARIDE EXPORT PROTEIN GFCE-RELATED"/>
    <property type="match status" value="1"/>
</dbReference>
<dbReference type="InterPro" id="IPR003715">
    <property type="entry name" value="Poly_export_N"/>
</dbReference>
<dbReference type="KEGG" id="fsn:GS03_01382"/>
<dbReference type="Gene3D" id="3.30.1950.10">
    <property type="entry name" value="wza like domain"/>
    <property type="match status" value="1"/>
</dbReference>
<dbReference type="PANTHER" id="PTHR33619">
    <property type="entry name" value="POLYSACCHARIDE EXPORT PROTEIN GFCE-RELATED"/>
    <property type="match status" value="1"/>
</dbReference>
<proteinExistence type="predicted"/>
<evidence type="ECO:0000259" key="3">
    <source>
        <dbReference type="Pfam" id="PF02563"/>
    </source>
</evidence>
<keyword evidence="2" id="KW-0472">Membrane</keyword>
<dbReference type="GO" id="GO:0015159">
    <property type="term" value="F:polysaccharide transmembrane transporter activity"/>
    <property type="evidence" value="ECO:0007669"/>
    <property type="project" value="InterPro"/>
</dbReference>
<organism evidence="5 6">
    <name type="scientific">Flavobacterium sangjuense</name>
    <dbReference type="NCBI Taxonomy" id="2518177"/>
    <lineage>
        <taxon>Bacteria</taxon>
        <taxon>Pseudomonadati</taxon>
        <taxon>Bacteroidota</taxon>
        <taxon>Flavobacteriia</taxon>
        <taxon>Flavobacteriales</taxon>
        <taxon>Flavobacteriaceae</taxon>
        <taxon>Flavobacterium</taxon>
    </lineage>
</organism>
<feature type="transmembrane region" description="Helical" evidence="2">
    <location>
        <begin position="230"/>
        <end position="251"/>
    </location>
</feature>
<dbReference type="RefSeq" id="WP_246034012.1">
    <property type="nucleotide sequence ID" value="NZ_CP038810.1"/>
</dbReference>
<gene>
    <name evidence="5" type="ORF">GS03_01382</name>
</gene>
<evidence type="ECO:0000313" key="5">
    <source>
        <dbReference type="EMBL" id="QBZ97884.1"/>
    </source>
</evidence>
<dbReference type="Proteomes" id="UP000296862">
    <property type="component" value="Chromosome"/>
</dbReference>
<evidence type="ECO:0000256" key="1">
    <source>
        <dbReference type="ARBA" id="ARBA00022729"/>
    </source>
</evidence>
<dbReference type="AlphaFoldDB" id="A0A4V1CC13"/>
<accession>A0A4V1CC13</accession>